<name>A0A1C1CIN5_9EURO</name>
<proteinExistence type="predicted"/>
<dbReference type="AlphaFoldDB" id="A0A1C1CIN5"/>
<dbReference type="VEuPathDB" id="FungiDB:CLCR_04461"/>
<gene>
    <name evidence="1" type="ORF">CLCR_04461</name>
</gene>
<organism evidence="1 2">
    <name type="scientific">Cladophialophora carrionii</name>
    <dbReference type="NCBI Taxonomy" id="86049"/>
    <lineage>
        <taxon>Eukaryota</taxon>
        <taxon>Fungi</taxon>
        <taxon>Dikarya</taxon>
        <taxon>Ascomycota</taxon>
        <taxon>Pezizomycotina</taxon>
        <taxon>Eurotiomycetes</taxon>
        <taxon>Chaetothyriomycetidae</taxon>
        <taxon>Chaetothyriales</taxon>
        <taxon>Herpotrichiellaceae</taxon>
        <taxon>Cladophialophora</taxon>
    </lineage>
</organism>
<reference evidence="2" key="1">
    <citation type="submission" date="2015-07" db="EMBL/GenBank/DDBJ databases">
        <authorList>
            <person name="Teixeira M.M."/>
            <person name="Souza R.C."/>
            <person name="Almeida L.G."/>
            <person name="Vicente V.A."/>
            <person name="de Hoog S."/>
            <person name="Bocca A.L."/>
            <person name="de Almeida S.R."/>
            <person name="Vasconcelos A.T."/>
            <person name="Felipe M.S."/>
        </authorList>
    </citation>
    <scope>NUCLEOTIDE SEQUENCE [LARGE SCALE GENOMIC DNA]</scope>
    <source>
        <strain evidence="2">KSF</strain>
    </source>
</reference>
<keyword evidence="2" id="KW-1185">Reference proteome</keyword>
<evidence type="ECO:0000313" key="1">
    <source>
        <dbReference type="EMBL" id="OCT48385.1"/>
    </source>
</evidence>
<comment type="caution">
    <text evidence="1">The sequence shown here is derived from an EMBL/GenBank/DDBJ whole genome shotgun (WGS) entry which is preliminary data.</text>
</comment>
<evidence type="ECO:0000313" key="2">
    <source>
        <dbReference type="Proteomes" id="UP000094526"/>
    </source>
</evidence>
<accession>A0A1C1CIN5</accession>
<dbReference type="EMBL" id="LGRB01000012">
    <property type="protein sequence ID" value="OCT48385.1"/>
    <property type="molecule type" value="Genomic_DNA"/>
</dbReference>
<protein>
    <submittedName>
        <fullName evidence="1">Uncharacterized protein</fullName>
    </submittedName>
</protein>
<sequence length="91" mass="10084">MAFSKRPNLVHHLTPSKDIQFPAYATFHRGISKARRNEASSIAKGMCNELIAIIRASCREDDCVEVVIPGLKALDKGKIFTFVRRAGIVLS</sequence>
<dbReference type="Proteomes" id="UP000094526">
    <property type="component" value="Unassembled WGS sequence"/>
</dbReference>